<dbReference type="PANTHER" id="PTHR24100">
    <property type="entry name" value="BUTYROPHILIN"/>
    <property type="match status" value="1"/>
</dbReference>
<dbReference type="InterPro" id="IPR007110">
    <property type="entry name" value="Ig-like_dom"/>
</dbReference>
<keyword evidence="3 11" id="KW-0812">Transmembrane</keyword>
<dbReference type="InterPro" id="IPR003599">
    <property type="entry name" value="Ig_sub"/>
</dbReference>
<evidence type="ECO:0000256" key="10">
    <source>
        <dbReference type="SAM" id="MobiDB-lite"/>
    </source>
</evidence>
<organism evidence="14 15">
    <name type="scientific">Umbra pygmaea</name>
    <name type="common">Eastern mudminnow</name>
    <dbReference type="NCBI Taxonomy" id="75934"/>
    <lineage>
        <taxon>Eukaryota</taxon>
        <taxon>Metazoa</taxon>
        <taxon>Chordata</taxon>
        <taxon>Craniata</taxon>
        <taxon>Vertebrata</taxon>
        <taxon>Euteleostomi</taxon>
        <taxon>Actinopterygii</taxon>
        <taxon>Neopterygii</taxon>
        <taxon>Teleostei</taxon>
        <taxon>Protacanthopterygii</taxon>
        <taxon>Esociformes</taxon>
        <taxon>Umbridae</taxon>
        <taxon>Umbra</taxon>
    </lineage>
</organism>
<feature type="region of interest" description="Disordered" evidence="10">
    <location>
        <begin position="534"/>
        <end position="555"/>
    </location>
</feature>
<dbReference type="Gene3D" id="2.60.120.920">
    <property type="match status" value="1"/>
</dbReference>
<keyword evidence="4" id="KW-0732">Signal</keyword>
<comment type="subcellular location">
    <subcellularLocation>
        <location evidence="1">Membrane</location>
        <topology evidence="1">Single-pass type I membrane protein</topology>
    </subcellularLocation>
</comment>
<gene>
    <name evidence="14" type="ORF">UPYG_G00243040</name>
</gene>
<dbReference type="SUPFAM" id="SSF48726">
    <property type="entry name" value="Immunoglobulin"/>
    <property type="match status" value="2"/>
</dbReference>
<comment type="similarity">
    <text evidence="2">Belongs to the immunoglobulin superfamily. BTN/MOG family.</text>
</comment>
<dbReference type="GO" id="GO:0016020">
    <property type="term" value="C:membrane"/>
    <property type="evidence" value="ECO:0007669"/>
    <property type="project" value="UniProtKB-SubCell"/>
</dbReference>
<evidence type="ECO:0000256" key="4">
    <source>
        <dbReference type="ARBA" id="ARBA00022729"/>
    </source>
</evidence>
<keyword evidence="6 11" id="KW-0472">Membrane</keyword>
<keyword evidence="8" id="KW-0325">Glycoprotein</keyword>
<dbReference type="InterPro" id="IPR013106">
    <property type="entry name" value="Ig_V-set"/>
</dbReference>
<evidence type="ECO:0000256" key="6">
    <source>
        <dbReference type="ARBA" id="ARBA00023136"/>
    </source>
</evidence>
<accession>A0ABD0WGI1</accession>
<feature type="domain" description="Ig-like" evidence="13">
    <location>
        <begin position="38"/>
        <end position="157"/>
    </location>
</feature>
<evidence type="ECO:0000259" key="12">
    <source>
        <dbReference type="PROSITE" id="PS50188"/>
    </source>
</evidence>
<keyword evidence="5 11" id="KW-1133">Transmembrane helix</keyword>
<reference evidence="14 15" key="1">
    <citation type="submission" date="2024-06" db="EMBL/GenBank/DDBJ databases">
        <authorList>
            <person name="Pan Q."/>
            <person name="Wen M."/>
            <person name="Jouanno E."/>
            <person name="Zahm M."/>
            <person name="Klopp C."/>
            <person name="Cabau C."/>
            <person name="Louis A."/>
            <person name="Berthelot C."/>
            <person name="Parey E."/>
            <person name="Roest Crollius H."/>
            <person name="Montfort J."/>
            <person name="Robinson-Rechavi M."/>
            <person name="Bouchez O."/>
            <person name="Lampietro C."/>
            <person name="Lopez Roques C."/>
            <person name="Donnadieu C."/>
            <person name="Postlethwait J."/>
            <person name="Bobe J."/>
            <person name="Verreycken H."/>
            <person name="Guiguen Y."/>
        </authorList>
    </citation>
    <scope>NUCLEOTIDE SEQUENCE [LARGE SCALE GENOMIC DNA]</scope>
    <source>
        <strain evidence="14">Up_M1</strain>
        <tissue evidence="14">Testis</tissue>
    </source>
</reference>
<proteinExistence type="inferred from homology"/>
<dbReference type="SMART" id="SM00449">
    <property type="entry name" value="SPRY"/>
    <property type="match status" value="1"/>
</dbReference>
<dbReference type="InterPro" id="IPR036179">
    <property type="entry name" value="Ig-like_dom_sf"/>
</dbReference>
<name>A0ABD0WGI1_UMBPY</name>
<dbReference type="InterPro" id="IPR003879">
    <property type="entry name" value="Butyrophylin_SPRY"/>
</dbReference>
<comment type="caution">
    <text evidence="14">The sequence shown here is derived from an EMBL/GenBank/DDBJ whole genome shotgun (WGS) entry which is preliminary data.</text>
</comment>
<dbReference type="SUPFAM" id="SSF49899">
    <property type="entry name" value="Concanavalin A-like lectins/glucanases"/>
    <property type="match status" value="1"/>
</dbReference>
<dbReference type="Proteomes" id="UP001557470">
    <property type="component" value="Unassembled WGS sequence"/>
</dbReference>
<feature type="transmembrane region" description="Helical" evidence="11">
    <location>
        <begin position="273"/>
        <end position="296"/>
    </location>
</feature>
<dbReference type="InterPro" id="IPR013320">
    <property type="entry name" value="ConA-like_dom_sf"/>
</dbReference>
<sequence>MDFSLRYLVRKTVRPRNNLRTNTAMWLCVLAAFSTTLPTVSGEIFTLSAPDEHISVRLRGTAFIPCWLTPSMDAEGLEVRWYRPKTFDNPVLLYRDKQIQKASQLAQYMGRTSLGLREAKSEGLKGGDVTLKLVNVTLTDEGEYVCCVGRDQGYEIAVVFLKVTVLGSPPLMSAVRTEDGSVNVSCVSQGWKPRPALLWSNGSQTLQPGGQLYSSDAHGLVSVQSWILSSSSSAPWVSCFLGLPEGDEREGRVDLHNLPALPDNQIINYSDPLQAAVIILALLLLIAASIIGVLLYRRRGSGKKSNYLPEEGMNNEEAHPLLSTDMVDIETMRQDGVDVTLDTNAAPPYLKVTPNGKAVRDNIDPCPPEEHLYILGTCGFTSGCRAYWEVKLCNNNYEDNNALEVKESWWVGVARSSVKRRGPATPSTGFWFLSSEKEKVLRLNTSPNILLPAIPRPQTLGVYLDYDKGELSFINVDDKKYIVTMATVFTGEVFPLFNPGRGDTGPMRILNIPKTDAVNVPVAKPEAYKSITETPLEQSEMETLLPDNNHSNVKT</sequence>
<protein>
    <submittedName>
        <fullName evidence="14">Uncharacterized protein</fullName>
    </submittedName>
</protein>
<dbReference type="GO" id="GO:0050863">
    <property type="term" value="P:regulation of T cell activation"/>
    <property type="evidence" value="ECO:0007669"/>
    <property type="project" value="UniProtKB-ARBA"/>
</dbReference>
<keyword evidence="9" id="KW-0393">Immunoglobulin domain</keyword>
<evidence type="ECO:0000256" key="7">
    <source>
        <dbReference type="ARBA" id="ARBA00023157"/>
    </source>
</evidence>
<dbReference type="InterPro" id="IPR003877">
    <property type="entry name" value="SPRY_dom"/>
</dbReference>
<dbReference type="InterPro" id="IPR053896">
    <property type="entry name" value="BTN3A2-like_Ig-C"/>
</dbReference>
<dbReference type="Pfam" id="PF07686">
    <property type="entry name" value="V-set"/>
    <property type="match status" value="1"/>
</dbReference>
<dbReference type="EMBL" id="JAGEUA010000007">
    <property type="protein sequence ID" value="KAL0970510.1"/>
    <property type="molecule type" value="Genomic_DNA"/>
</dbReference>
<evidence type="ECO:0000256" key="3">
    <source>
        <dbReference type="ARBA" id="ARBA00022692"/>
    </source>
</evidence>
<evidence type="ECO:0000256" key="11">
    <source>
        <dbReference type="SAM" id="Phobius"/>
    </source>
</evidence>
<dbReference type="InterPro" id="IPR001870">
    <property type="entry name" value="B30.2/SPRY"/>
</dbReference>
<dbReference type="AlphaFoldDB" id="A0ABD0WGI1"/>
<dbReference type="InterPro" id="IPR050504">
    <property type="entry name" value="IgSF_BTN/MOG"/>
</dbReference>
<evidence type="ECO:0000256" key="9">
    <source>
        <dbReference type="ARBA" id="ARBA00023319"/>
    </source>
</evidence>
<evidence type="ECO:0000313" key="15">
    <source>
        <dbReference type="Proteomes" id="UP001557470"/>
    </source>
</evidence>
<dbReference type="Gene3D" id="2.60.40.10">
    <property type="entry name" value="Immunoglobulins"/>
    <property type="match status" value="2"/>
</dbReference>
<evidence type="ECO:0000256" key="8">
    <source>
        <dbReference type="ARBA" id="ARBA00023180"/>
    </source>
</evidence>
<dbReference type="PRINTS" id="PR01407">
    <property type="entry name" value="BUTYPHLNCDUF"/>
</dbReference>
<dbReference type="PROSITE" id="PS50835">
    <property type="entry name" value="IG_LIKE"/>
    <property type="match status" value="1"/>
</dbReference>
<evidence type="ECO:0000256" key="2">
    <source>
        <dbReference type="ARBA" id="ARBA00007591"/>
    </source>
</evidence>
<evidence type="ECO:0000313" key="14">
    <source>
        <dbReference type="EMBL" id="KAL0970510.1"/>
    </source>
</evidence>
<dbReference type="Pfam" id="PF00622">
    <property type="entry name" value="SPRY"/>
    <property type="match status" value="1"/>
</dbReference>
<dbReference type="FunFam" id="2.60.40.10:FF:000142">
    <property type="entry name" value="V-set domain-containing T-cell activation inhibitor 1"/>
    <property type="match status" value="1"/>
</dbReference>
<evidence type="ECO:0000256" key="1">
    <source>
        <dbReference type="ARBA" id="ARBA00004479"/>
    </source>
</evidence>
<dbReference type="InterPro" id="IPR043136">
    <property type="entry name" value="B30.2/SPRY_sf"/>
</dbReference>
<dbReference type="GO" id="GO:1903037">
    <property type="term" value="P:regulation of leukocyte cell-cell adhesion"/>
    <property type="evidence" value="ECO:0007669"/>
    <property type="project" value="UniProtKB-ARBA"/>
</dbReference>
<dbReference type="Pfam" id="PF22705">
    <property type="entry name" value="C2-set_3"/>
    <property type="match status" value="1"/>
</dbReference>
<feature type="compositionally biased region" description="Polar residues" evidence="10">
    <location>
        <begin position="546"/>
        <end position="555"/>
    </location>
</feature>
<keyword evidence="7" id="KW-1015">Disulfide bond</keyword>
<dbReference type="SMART" id="SM00409">
    <property type="entry name" value="IG"/>
    <property type="match status" value="1"/>
</dbReference>
<dbReference type="PROSITE" id="PS50188">
    <property type="entry name" value="B302_SPRY"/>
    <property type="match status" value="1"/>
</dbReference>
<keyword evidence="15" id="KW-1185">Reference proteome</keyword>
<feature type="domain" description="B30.2/SPRY" evidence="12">
    <location>
        <begin position="319"/>
        <end position="516"/>
    </location>
</feature>
<dbReference type="PANTHER" id="PTHR24100:SF149">
    <property type="entry name" value="BG-LIKE ANTIGEN 1-RELATED"/>
    <property type="match status" value="1"/>
</dbReference>
<evidence type="ECO:0000259" key="13">
    <source>
        <dbReference type="PROSITE" id="PS50835"/>
    </source>
</evidence>
<evidence type="ECO:0000256" key="5">
    <source>
        <dbReference type="ARBA" id="ARBA00022989"/>
    </source>
</evidence>
<dbReference type="InterPro" id="IPR013783">
    <property type="entry name" value="Ig-like_fold"/>
</dbReference>